<proteinExistence type="predicted"/>
<sequence>MTNDKGKKKAVGLQLLSRDATGELSAILQVRGKWDKEKNMPESYPGACQVTVHGGLEQGEDFMQALFRETEEELGNEMRPVVENLFRTGKLQELVNFETPEKQTITYGAIVEKNILNILFSRSKSPSFGGFKLIQSNQVDKIVDLRTLNKEIGVTDKNIIAMFPDEKESVRLAFEKLDF</sequence>
<keyword evidence="1" id="KW-0378">Hydrolase</keyword>
<dbReference type="InterPro" id="IPR000086">
    <property type="entry name" value="NUDIX_hydrolase_dom"/>
</dbReference>
<evidence type="ECO:0000256" key="1">
    <source>
        <dbReference type="ARBA" id="ARBA00022801"/>
    </source>
</evidence>
<dbReference type="SUPFAM" id="SSF55811">
    <property type="entry name" value="Nudix"/>
    <property type="match status" value="1"/>
</dbReference>
<feature type="domain" description="Nudix hydrolase" evidence="2">
    <location>
        <begin position="6"/>
        <end position="179"/>
    </location>
</feature>
<gene>
    <name evidence="3" type="ORF">A3A03_03875</name>
</gene>
<dbReference type="PROSITE" id="PS00893">
    <property type="entry name" value="NUDIX_BOX"/>
    <property type="match status" value="1"/>
</dbReference>
<organism evidence="3 4">
    <name type="scientific">Candidatus Nomurabacteria bacterium RIFCSPLOWO2_01_FULL_40_18</name>
    <dbReference type="NCBI Taxonomy" id="1801773"/>
    <lineage>
        <taxon>Bacteria</taxon>
        <taxon>Candidatus Nomuraibacteriota</taxon>
    </lineage>
</organism>
<evidence type="ECO:0000313" key="3">
    <source>
        <dbReference type="EMBL" id="OGI94404.1"/>
    </source>
</evidence>
<dbReference type="STRING" id="1801773.A3A03_03875"/>
<dbReference type="InterPro" id="IPR020084">
    <property type="entry name" value="NUDIX_hydrolase_CS"/>
</dbReference>
<dbReference type="InterPro" id="IPR015797">
    <property type="entry name" value="NUDIX_hydrolase-like_dom_sf"/>
</dbReference>
<comment type="caution">
    <text evidence="3">The sequence shown here is derived from an EMBL/GenBank/DDBJ whole genome shotgun (WGS) entry which is preliminary data.</text>
</comment>
<accession>A0A1F6XJS7</accession>
<dbReference type="Proteomes" id="UP000176629">
    <property type="component" value="Unassembled WGS sequence"/>
</dbReference>
<protein>
    <recommendedName>
        <fullName evidence="2">Nudix hydrolase domain-containing protein</fullName>
    </recommendedName>
</protein>
<dbReference type="PROSITE" id="PS51462">
    <property type="entry name" value="NUDIX"/>
    <property type="match status" value="1"/>
</dbReference>
<reference evidence="3 4" key="1">
    <citation type="journal article" date="2016" name="Nat. Commun.">
        <title>Thousands of microbial genomes shed light on interconnected biogeochemical processes in an aquifer system.</title>
        <authorList>
            <person name="Anantharaman K."/>
            <person name="Brown C.T."/>
            <person name="Hug L.A."/>
            <person name="Sharon I."/>
            <person name="Castelle C.J."/>
            <person name="Probst A.J."/>
            <person name="Thomas B.C."/>
            <person name="Singh A."/>
            <person name="Wilkins M.J."/>
            <person name="Karaoz U."/>
            <person name="Brodie E.L."/>
            <person name="Williams K.H."/>
            <person name="Hubbard S.S."/>
            <person name="Banfield J.F."/>
        </authorList>
    </citation>
    <scope>NUCLEOTIDE SEQUENCE [LARGE SCALE GENOMIC DNA]</scope>
</reference>
<dbReference type="AlphaFoldDB" id="A0A1F6XJS7"/>
<evidence type="ECO:0000259" key="2">
    <source>
        <dbReference type="PROSITE" id="PS51462"/>
    </source>
</evidence>
<dbReference type="Gene3D" id="3.90.79.10">
    <property type="entry name" value="Nucleoside Triphosphate Pyrophosphohydrolase"/>
    <property type="match status" value="1"/>
</dbReference>
<dbReference type="GO" id="GO:0016787">
    <property type="term" value="F:hydrolase activity"/>
    <property type="evidence" value="ECO:0007669"/>
    <property type="project" value="UniProtKB-KW"/>
</dbReference>
<name>A0A1F6XJS7_9BACT</name>
<dbReference type="EMBL" id="MFUX01000024">
    <property type="protein sequence ID" value="OGI94404.1"/>
    <property type="molecule type" value="Genomic_DNA"/>
</dbReference>
<evidence type="ECO:0000313" key="4">
    <source>
        <dbReference type="Proteomes" id="UP000176629"/>
    </source>
</evidence>